<keyword evidence="4" id="KW-1185">Reference proteome</keyword>
<comment type="caution">
    <text evidence="3">The sequence shown here is derived from an EMBL/GenBank/DDBJ whole genome shotgun (WGS) entry which is preliminary data.</text>
</comment>
<dbReference type="Gene3D" id="2.170.150.40">
    <property type="entry name" value="Domain of unknown function (DUF427)"/>
    <property type="match status" value="2"/>
</dbReference>
<evidence type="ECO:0000259" key="2">
    <source>
        <dbReference type="Pfam" id="PF04248"/>
    </source>
</evidence>
<reference evidence="3 4" key="1">
    <citation type="submission" date="2021-11" db="EMBL/GenBank/DDBJ databases">
        <authorList>
            <person name="Oh E.-T."/>
            <person name="Kim S.-B."/>
        </authorList>
    </citation>
    <scope>NUCLEOTIDE SEQUENCE [LARGE SCALE GENOMIC DNA]</scope>
    <source>
        <strain evidence="3 4">MMS20-SJTN17</strain>
    </source>
</reference>
<name>A0ABS8K8X0_9BURK</name>
<feature type="region of interest" description="Disordered" evidence="1">
    <location>
        <begin position="99"/>
        <end position="127"/>
    </location>
</feature>
<accession>A0ABS8K8X0</accession>
<evidence type="ECO:0000256" key="1">
    <source>
        <dbReference type="SAM" id="MobiDB-lite"/>
    </source>
</evidence>
<feature type="domain" description="DUF427" evidence="2">
    <location>
        <begin position="38"/>
        <end position="112"/>
    </location>
</feature>
<proteinExistence type="predicted"/>
<dbReference type="EMBL" id="JAJITC010000001">
    <property type="protein sequence ID" value="MCC8400902.1"/>
    <property type="molecule type" value="Genomic_DNA"/>
</dbReference>
<feature type="domain" description="DUF427" evidence="2">
    <location>
        <begin position="128"/>
        <end position="181"/>
    </location>
</feature>
<dbReference type="InterPro" id="IPR038694">
    <property type="entry name" value="DUF427_sf"/>
</dbReference>
<organism evidence="3 4">
    <name type="scientific">Paraburkholderia translucens</name>
    <dbReference type="NCBI Taxonomy" id="2886945"/>
    <lineage>
        <taxon>Bacteria</taxon>
        <taxon>Pseudomonadati</taxon>
        <taxon>Pseudomonadota</taxon>
        <taxon>Betaproteobacteria</taxon>
        <taxon>Burkholderiales</taxon>
        <taxon>Burkholderiaceae</taxon>
        <taxon>Paraburkholderia</taxon>
    </lineage>
</organism>
<dbReference type="RefSeq" id="WP_230559792.1">
    <property type="nucleotide sequence ID" value="NZ_JAJITC010000001.1"/>
</dbReference>
<protein>
    <submittedName>
        <fullName evidence="3">DUF427 domain-containing protein</fullName>
    </submittedName>
</protein>
<dbReference type="Proteomes" id="UP001430614">
    <property type="component" value="Unassembled WGS sequence"/>
</dbReference>
<evidence type="ECO:0000313" key="3">
    <source>
        <dbReference type="EMBL" id="MCC8400902.1"/>
    </source>
</evidence>
<sequence>MGLSWQQGPLSAGAIGRFRVPGPLPKRLLYAEQLRRRMRVRFGGNWIADSEEVVLPFEPARYPVGYFPEGDIVPAALECIDHPTQHADLGTTSSFAGRAGDQTAPRGAWQHIGPPAHRPARPPERTARTGRLRLARETQTFCPYEGNCSYYNIGDARLAAWSYPEAYTEVGRISDFMSFEPDKISVHLDGRQLPLGPGQTVIPHGVDRELTIAEVSLSHKR</sequence>
<dbReference type="Pfam" id="PF04248">
    <property type="entry name" value="NTP_transf_9"/>
    <property type="match status" value="2"/>
</dbReference>
<dbReference type="InterPro" id="IPR007361">
    <property type="entry name" value="DUF427"/>
</dbReference>
<dbReference type="PANTHER" id="PTHR34310:SF9">
    <property type="entry name" value="BLR5716 PROTEIN"/>
    <property type="match status" value="1"/>
</dbReference>
<evidence type="ECO:0000313" key="4">
    <source>
        <dbReference type="Proteomes" id="UP001430614"/>
    </source>
</evidence>
<gene>
    <name evidence="3" type="ORF">LJ655_03175</name>
</gene>
<dbReference type="PANTHER" id="PTHR34310">
    <property type="entry name" value="DUF427 DOMAIN PROTEIN (AFU_ORTHOLOGUE AFUA_3G02220)"/>
    <property type="match status" value="1"/>
</dbReference>